<reference evidence="7 8" key="1">
    <citation type="submission" date="2019-06" db="EMBL/GenBank/DDBJ databases">
        <title>Sequencing the genomes of 1000 actinobacteria strains.</title>
        <authorList>
            <person name="Klenk H.-P."/>
        </authorList>
    </citation>
    <scope>NUCLEOTIDE SEQUENCE [LARGE SCALE GENOMIC DNA]</scope>
    <source>
        <strain evidence="7 8">DSM 4813</strain>
    </source>
</reference>
<evidence type="ECO:0000256" key="6">
    <source>
        <dbReference type="ARBA" id="ARBA00023136"/>
    </source>
</evidence>
<keyword evidence="6" id="KW-0472">Membrane</keyword>
<dbReference type="GO" id="GO:0047355">
    <property type="term" value="F:CDP-glycerol glycerophosphotransferase activity"/>
    <property type="evidence" value="ECO:0007669"/>
    <property type="project" value="InterPro"/>
</dbReference>
<dbReference type="Proteomes" id="UP000315389">
    <property type="component" value="Unassembled WGS sequence"/>
</dbReference>
<name>A0A542ZVK4_RARFA</name>
<evidence type="ECO:0000256" key="2">
    <source>
        <dbReference type="ARBA" id="ARBA00010488"/>
    </source>
</evidence>
<dbReference type="GO" id="GO:0019350">
    <property type="term" value="P:teichoic acid biosynthetic process"/>
    <property type="evidence" value="ECO:0007669"/>
    <property type="project" value="UniProtKB-KW"/>
</dbReference>
<evidence type="ECO:0000256" key="5">
    <source>
        <dbReference type="ARBA" id="ARBA00022944"/>
    </source>
</evidence>
<evidence type="ECO:0000313" key="8">
    <source>
        <dbReference type="Proteomes" id="UP000315389"/>
    </source>
</evidence>
<dbReference type="PANTHER" id="PTHR37316">
    <property type="entry name" value="TEICHOIC ACID GLYCEROL-PHOSPHATE PRIMASE"/>
    <property type="match status" value="1"/>
</dbReference>
<dbReference type="InterPro" id="IPR043149">
    <property type="entry name" value="TagF_N"/>
</dbReference>
<evidence type="ECO:0000313" key="7">
    <source>
        <dbReference type="EMBL" id="TQL64276.1"/>
    </source>
</evidence>
<gene>
    <name evidence="7" type="ORF">FB461_0774</name>
</gene>
<evidence type="ECO:0000256" key="1">
    <source>
        <dbReference type="ARBA" id="ARBA00004202"/>
    </source>
</evidence>
<keyword evidence="8" id="KW-1185">Reference proteome</keyword>
<dbReference type="Pfam" id="PF04464">
    <property type="entry name" value="Glyphos_transf"/>
    <property type="match status" value="1"/>
</dbReference>
<comment type="caution">
    <text evidence="7">The sequence shown here is derived from an EMBL/GenBank/DDBJ whole genome shotgun (WGS) entry which is preliminary data.</text>
</comment>
<dbReference type="InterPro" id="IPR007554">
    <property type="entry name" value="Glycerophosphate_synth"/>
</dbReference>
<comment type="subcellular location">
    <subcellularLocation>
        <location evidence="1">Cell membrane</location>
        <topology evidence="1">Peripheral membrane protein</topology>
    </subcellularLocation>
</comment>
<keyword evidence="4 7" id="KW-0808">Transferase</keyword>
<protein>
    <submittedName>
        <fullName evidence="7">CDP-glycerol glycerophosphotransferase</fullName>
    </submittedName>
</protein>
<dbReference type="EMBL" id="VFOS01000001">
    <property type="protein sequence ID" value="TQL64276.1"/>
    <property type="molecule type" value="Genomic_DNA"/>
</dbReference>
<dbReference type="GO" id="GO:0005886">
    <property type="term" value="C:plasma membrane"/>
    <property type="evidence" value="ECO:0007669"/>
    <property type="project" value="UniProtKB-SubCell"/>
</dbReference>
<dbReference type="InterPro" id="IPR043148">
    <property type="entry name" value="TagF_C"/>
</dbReference>
<dbReference type="Gene3D" id="3.40.50.11820">
    <property type="match status" value="1"/>
</dbReference>
<evidence type="ECO:0000256" key="3">
    <source>
        <dbReference type="ARBA" id="ARBA00022475"/>
    </source>
</evidence>
<organism evidence="7 8">
    <name type="scientific">Rarobacter faecitabidus</name>
    <dbReference type="NCBI Taxonomy" id="13243"/>
    <lineage>
        <taxon>Bacteria</taxon>
        <taxon>Bacillati</taxon>
        <taxon>Actinomycetota</taxon>
        <taxon>Actinomycetes</taxon>
        <taxon>Micrococcales</taxon>
        <taxon>Rarobacteraceae</taxon>
        <taxon>Rarobacter</taxon>
    </lineage>
</organism>
<evidence type="ECO:0000256" key="4">
    <source>
        <dbReference type="ARBA" id="ARBA00022679"/>
    </source>
</evidence>
<dbReference type="Gene3D" id="3.40.50.12580">
    <property type="match status" value="1"/>
</dbReference>
<dbReference type="InterPro" id="IPR051612">
    <property type="entry name" value="Teichoic_Acid_Biosynth"/>
</dbReference>
<keyword evidence="5" id="KW-0777">Teichoic acid biosynthesis</keyword>
<dbReference type="PANTHER" id="PTHR37316:SF3">
    <property type="entry name" value="TEICHOIC ACID GLYCEROL-PHOSPHATE TRANSFERASE"/>
    <property type="match status" value="1"/>
</dbReference>
<comment type="similarity">
    <text evidence="2">Belongs to the CDP-glycerol glycerophosphotransferase family.</text>
</comment>
<dbReference type="AlphaFoldDB" id="A0A542ZVK4"/>
<accession>A0A542ZVK4</accession>
<dbReference type="SUPFAM" id="SSF53756">
    <property type="entry name" value="UDP-Glycosyltransferase/glycogen phosphorylase"/>
    <property type="match status" value="1"/>
</dbReference>
<sequence length="410" mass="44735">MSIPLIAAGRLVTWVIPRDKNRWVFGSDYGFGDGALATLRAAQRRGIGDVTWIARDEDERSAALDAGVPSEVRGSRRAMWRTARAGVAVATHGVADVDRYTITGAYFIQLWHGIPFKKIHLDTAQSFGDASPGVRQRMMRWLYRRSTNRISLLPAAGERAAILLRGAFGIPAGRVAALGEPRTDALWQGSEDERSAAARDVLAAALDVTELPRRLVLFAPTWRDGKPDPAVPSEDQWEDLERWCTDNDAWLVLRPHPLSVSAYTPPAAASRVKLLASSVLGDPTAVLAAFDALITDFSSIAYDFAITGRPIHFLAPDAAEYLASRGAYTSLEEFAGRPVARSWRQVLAQVADAFDTLPSSHSVELVGLWQDHNDGKSADRVVERALADLSARQRKPLRDEPVDGPGGEPV</sequence>
<proteinExistence type="inferred from homology"/>
<keyword evidence="3" id="KW-1003">Cell membrane</keyword>